<dbReference type="SUPFAM" id="SSF47473">
    <property type="entry name" value="EF-hand"/>
    <property type="match status" value="1"/>
</dbReference>
<comment type="subcellular location">
    <subcellularLocation>
        <location evidence="1">Membrane</location>
    </subcellularLocation>
</comment>
<dbReference type="GO" id="GO:0005509">
    <property type="term" value="F:calcium ion binding"/>
    <property type="evidence" value="ECO:0007669"/>
    <property type="project" value="InterPro"/>
</dbReference>
<feature type="transmembrane region" description="Helical" evidence="3">
    <location>
        <begin position="55"/>
        <end position="81"/>
    </location>
</feature>
<keyword evidence="3" id="KW-0812">Transmembrane</keyword>
<evidence type="ECO:0000256" key="3">
    <source>
        <dbReference type="SAM" id="Phobius"/>
    </source>
</evidence>
<dbReference type="PROSITE" id="PS50222">
    <property type="entry name" value="EF_HAND_2"/>
    <property type="match status" value="1"/>
</dbReference>
<evidence type="ECO:0000313" key="5">
    <source>
        <dbReference type="EMBL" id="KAG6478331.1"/>
    </source>
</evidence>
<dbReference type="EMBL" id="JACMSC010000017">
    <property type="protein sequence ID" value="KAG6478331.1"/>
    <property type="molecule type" value="Genomic_DNA"/>
</dbReference>
<dbReference type="Gene3D" id="1.10.238.10">
    <property type="entry name" value="EF-hand"/>
    <property type="match status" value="1"/>
</dbReference>
<evidence type="ECO:0000259" key="4">
    <source>
        <dbReference type="PROSITE" id="PS50222"/>
    </source>
</evidence>
<comment type="caution">
    <text evidence="5">The sequence shown here is derived from an EMBL/GenBank/DDBJ whole genome shotgun (WGS) entry which is preliminary data.</text>
</comment>
<organism evidence="5 6">
    <name type="scientific">Zingiber officinale</name>
    <name type="common">Ginger</name>
    <name type="synonym">Amomum zingiber</name>
    <dbReference type="NCBI Taxonomy" id="94328"/>
    <lineage>
        <taxon>Eukaryota</taxon>
        <taxon>Viridiplantae</taxon>
        <taxon>Streptophyta</taxon>
        <taxon>Embryophyta</taxon>
        <taxon>Tracheophyta</taxon>
        <taxon>Spermatophyta</taxon>
        <taxon>Magnoliopsida</taxon>
        <taxon>Liliopsida</taxon>
        <taxon>Zingiberales</taxon>
        <taxon>Zingiberaceae</taxon>
        <taxon>Zingiber</taxon>
    </lineage>
</organism>
<gene>
    <name evidence="5" type="ORF">ZIOFF_061768</name>
</gene>
<keyword evidence="2 3" id="KW-0472">Membrane</keyword>
<proteinExistence type="predicted"/>
<feature type="domain" description="EF-hand" evidence="4">
    <location>
        <begin position="202"/>
        <end position="237"/>
    </location>
</feature>
<name>A0A8J5KA34_ZINOF</name>
<sequence length="243" mass="26291">MSSSAGNPKTAVATGYPDTAVVIGCPVPASGSNGSYAPPPPRSRYTTICIFLSRYWILAMAVIMALVILAVFIIIPVLFLVPRMPEFAVSSACVTGFNLSSAQQQQLSASFDLNLTVHSPNRLMRIYYERVTASVLYASDILSENPLAPFDQGKGETTVLRFRLAVVGEYVNSDVARGIESDRGRGDGAVGFNVIAESLPEEEIVGLKELFKMIDTDNSGTIIFDELKEGLRRVGSELMESEI</sequence>
<dbReference type="InterPro" id="IPR011992">
    <property type="entry name" value="EF-hand-dom_pair"/>
</dbReference>
<keyword evidence="6" id="KW-1185">Reference proteome</keyword>
<accession>A0A8J5KA34</accession>
<dbReference type="GO" id="GO:0098542">
    <property type="term" value="P:defense response to other organism"/>
    <property type="evidence" value="ECO:0007669"/>
    <property type="project" value="InterPro"/>
</dbReference>
<dbReference type="InterPro" id="IPR044839">
    <property type="entry name" value="NDR1-like"/>
</dbReference>
<evidence type="ECO:0000313" key="6">
    <source>
        <dbReference type="Proteomes" id="UP000734854"/>
    </source>
</evidence>
<reference evidence="5 6" key="1">
    <citation type="submission" date="2020-08" db="EMBL/GenBank/DDBJ databases">
        <title>Plant Genome Project.</title>
        <authorList>
            <person name="Zhang R.-G."/>
        </authorList>
    </citation>
    <scope>NUCLEOTIDE SEQUENCE [LARGE SCALE GENOMIC DNA]</scope>
    <source>
        <tissue evidence="5">Rhizome</tissue>
    </source>
</reference>
<dbReference type="PANTHER" id="PTHR31234">
    <property type="entry name" value="LATE EMBRYOGENESIS ABUNDANT (LEA) HYDROXYPROLINE-RICH GLYCOPROTEIN FAMILY"/>
    <property type="match status" value="1"/>
</dbReference>
<dbReference type="Proteomes" id="UP000734854">
    <property type="component" value="Unassembled WGS sequence"/>
</dbReference>
<protein>
    <recommendedName>
        <fullName evidence="4">EF-hand domain-containing protein</fullName>
    </recommendedName>
</protein>
<dbReference type="GO" id="GO:0005886">
    <property type="term" value="C:plasma membrane"/>
    <property type="evidence" value="ECO:0007669"/>
    <property type="project" value="TreeGrafter"/>
</dbReference>
<dbReference type="AlphaFoldDB" id="A0A8J5KA34"/>
<dbReference type="InterPro" id="IPR002048">
    <property type="entry name" value="EF_hand_dom"/>
</dbReference>
<dbReference type="PANTHER" id="PTHR31234:SF55">
    <property type="entry name" value="LATE EMBRYOGENESIS ABUNDANT (LEA) HYDROXYPROLINE-RICH GLYCOPROTEIN FAMILY"/>
    <property type="match status" value="1"/>
</dbReference>
<dbReference type="Pfam" id="PF13405">
    <property type="entry name" value="EF-hand_6"/>
    <property type="match status" value="1"/>
</dbReference>
<evidence type="ECO:0000256" key="2">
    <source>
        <dbReference type="ARBA" id="ARBA00023136"/>
    </source>
</evidence>
<evidence type="ECO:0000256" key="1">
    <source>
        <dbReference type="ARBA" id="ARBA00004370"/>
    </source>
</evidence>
<keyword evidence="3" id="KW-1133">Transmembrane helix</keyword>
<dbReference type="CDD" id="cd00051">
    <property type="entry name" value="EFh"/>
    <property type="match status" value="1"/>
</dbReference>
<dbReference type="SMART" id="SM00054">
    <property type="entry name" value="EFh"/>
    <property type="match status" value="1"/>
</dbReference>